<dbReference type="GO" id="GO:0005813">
    <property type="term" value="C:centrosome"/>
    <property type="evidence" value="ECO:0007669"/>
    <property type="project" value="InterPro"/>
</dbReference>
<dbReference type="PANTHER" id="PTHR31691">
    <property type="entry name" value="ROTATIN"/>
    <property type="match status" value="1"/>
</dbReference>
<dbReference type="eggNOG" id="ENOG502RPRU">
    <property type="taxonomic scope" value="Eukaryota"/>
</dbReference>
<reference evidence="1" key="2">
    <citation type="submission" date="2015-06" db="UniProtKB">
        <authorList>
            <consortium name="EnsemblProtists"/>
        </authorList>
    </citation>
    <scope>IDENTIFICATION</scope>
    <source>
        <strain evidence="1">Pr102</strain>
    </source>
</reference>
<dbReference type="VEuPathDB" id="FungiDB:KRP22_1224"/>
<dbReference type="PANTHER" id="PTHR31691:SF1">
    <property type="entry name" value="ROTATIN"/>
    <property type="match status" value="1"/>
</dbReference>
<dbReference type="AlphaFoldDB" id="H3GSC3"/>
<dbReference type="Proteomes" id="UP000005238">
    <property type="component" value="Unassembled WGS sequence"/>
</dbReference>
<accession>H3GSC3</accession>
<evidence type="ECO:0000313" key="2">
    <source>
        <dbReference type="Proteomes" id="UP000005238"/>
    </source>
</evidence>
<dbReference type="InParanoid" id="H3GSC3"/>
<keyword evidence="2" id="KW-1185">Reference proteome</keyword>
<dbReference type="VEuPathDB" id="FungiDB:KRP23_1413"/>
<organism evidence="1 2">
    <name type="scientific">Phytophthora ramorum</name>
    <name type="common">Sudden oak death agent</name>
    <dbReference type="NCBI Taxonomy" id="164328"/>
    <lineage>
        <taxon>Eukaryota</taxon>
        <taxon>Sar</taxon>
        <taxon>Stramenopiles</taxon>
        <taxon>Oomycota</taxon>
        <taxon>Peronosporomycetes</taxon>
        <taxon>Peronosporales</taxon>
        <taxon>Peronosporaceae</taxon>
        <taxon>Phytophthora</taxon>
    </lineage>
</organism>
<dbReference type="GO" id="GO:0044782">
    <property type="term" value="P:cilium organization"/>
    <property type="evidence" value="ECO:0007669"/>
    <property type="project" value="InterPro"/>
</dbReference>
<dbReference type="GO" id="GO:0036064">
    <property type="term" value="C:ciliary basal body"/>
    <property type="evidence" value="ECO:0007669"/>
    <property type="project" value="InterPro"/>
</dbReference>
<name>H3GSC3_PHYRM</name>
<protein>
    <submittedName>
        <fullName evidence="1">Uncharacterized protein</fullName>
    </submittedName>
</protein>
<evidence type="ECO:0000313" key="1">
    <source>
        <dbReference type="EnsemblProtists" id="Phyra79886"/>
    </source>
</evidence>
<reference evidence="2" key="1">
    <citation type="journal article" date="2006" name="Science">
        <title>Phytophthora genome sequences uncover evolutionary origins and mechanisms of pathogenesis.</title>
        <authorList>
            <person name="Tyler B.M."/>
            <person name="Tripathy S."/>
            <person name="Zhang X."/>
            <person name="Dehal P."/>
            <person name="Jiang R.H."/>
            <person name="Aerts A."/>
            <person name="Arredondo F.D."/>
            <person name="Baxter L."/>
            <person name="Bensasson D."/>
            <person name="Beynon J.L."/>
            <person name="Chapman J."/>
            <person name="Damasceno C.M."/>
            <person name="Dorrance A.E."/>
            <person name="Dou D."/>
            <person name="Dickerman A.W."/>
            <person name="Dubchak I.L."/>
            <person name="Garbelotto M."/>
            <person name="Gijzen M."/>
            <person name="Gordon S.G."/>
            <person name="Govers F."/>
            <person name="Grunwald N.J."/>
            <person name="Huang W."/>
            <person name="Ivors K.L."/>
            <person name="Jones R.W."/>
            <person name="Kamoun S."/>
            <person name="Krampis K."/>
            <person name="Lamour K.H."/>
            <person name="Lee M.K."/>
            <person name="McDonald W.H."/>
            <person name="Medina M."/>
            <person name="Meijer H.J."/>
            <person name="Nordberg E.K."/>
            <person name="Maclean D.J."/>
            <person name="Ospina-Giraldo M.D."/>
            <person name="Morris P.F."/>
            <person name="Phuntumart V."/>
            <person name="Putnam N.H."/>
            <person name="Rash S."/>
            <person name="Rose J.K."/>
            <person name="Sakihama Y."/>
            <person name="Salamov A.A."/>
            <person name="Savidor A."/>
            <person name="Scheuring C.F."/>
            <person name="Smith B.M."/>
            <person name="Sobral B.W."/>
            <person name="Terry A."/>
            <person name="Torto-Alalibo T.A."/>
            <person name="Win J."/>
            <person name="Xu Z."/>
            <person name="Zhang H."/>
            <person name="Grigoriev I.V."/>
            <person name="Rokhsar D.S."/>
            <person name="Boore J.L."/>
        </authorList>
    </citation>
    <scope>NUCLEOTIDE SEQUENCE [LARGE SCALE GENOMIC DNA]</scope>
    <source>
        <strain evidence="2">Pr102</strain>
    </source>
</reference>
<dbReference type="EMBL" id="DS566041">
    <property type="status" value="NOT_ANNOTATED_CDS"/>
    <property type="molecule type" value="Genomic_DNA"/>
</dbReference>
<dbReference type="InterPro" id="IPR030791">
    <property type="entry name" value="Rotatin"/>
</dbReference>
<dbReference type="EnsemblProtists" id="Phyra79886">
    <property type="protein sequence ID" value="Phyra79886"/>
    <property type="gene ID" value="Phyra79886"/>
</dbReference>
<dbReference type="HOGENOM" id="CLU_753310_0_0_1"/>
<sequence>MDLLQMSSEPRGLAANPNSFCAATSDNVVVPDAITKERIVCTTFVPLMEEDAGRLDALVRKLRHPMAKIRARALQSLLFKLRERLVRWPDLVPLQNALVPSLLACLEPPLELPALHVLQLLVQSGLEVFAASLQRFGAAQKLQRAANSNAELRPTYEKLLSQIYVTKVALEEYTSKEQVDASDEEDEQEQVASVEQLSVSRELLGRRRAPKVAGLEAAGWSFAQVTLSSVDEQFLFEFEVKLQLRTETQDLVTNCATFRNVLLRNFPAEVFLQRPAVLQYLLHLVQQPILPGSPATVRAQSDSVMERAMEVSMGVNYFDEMMNTTFSHKRGNLSGAVVMASLKAIESFLYALRLTRRACLDPTAVRLV</sequence>
<proteinExistence type="predicted"/>